<dbReference type="EMBL" id="JAINUG010000015">
    <property type="protein sequence ID" value="KAJ8413631.1"/>
    <property type="molecule type" value="Genomic_DNA"/>
</dbReference>
<feature type="compositionally biased region" description="Low complexity" evidence="1">
    <location>
        <begin position="470"/>
        <end position="482"/>
    </location>
</feature>
<accession>A0AAD7T549</accession>
<evidence type="ECO:0000313" key="5">
    <source>
        <dbReference type="Proteomes" id="UP001221898"/>
    </source>
</evidence>
<evidence type="ECO:0000313" key="4">
    <source>
        <dbReference type="EMBL" id="KAJ8413631.1"/>
    </source>
</evidence>
<dbReference type="Gene3D" id="2.60.40.3210">
    <property type="entry name" value="Zona pellucida, ZP-N domain"/>
    <property type="match status" value="1"/>
</dbReference>
<comment type="caution">
    <text evidence="4">The sequence shown here is derived from an EMBL/GenBank/DDBJ whole genome shotgun (WGS) entry which is preliminary data.</text>
</comment>
<feature type="domain" description="DUF4795" evidence="2">
    <location>
        <begin position="309"/>
        <end position="461"/>
    </location>
</feature>
<evidence type="ECO:0000259" key="3">
    <source>
        <dbReference type="Pfam" id="PF23344"/>
    </source>
</evidence>
<reference evidence="4" key="1">
    <citation type="journal article" date="2023" name="Science">
        <title>Genome structures resolve the early diversification of teleost fishes.</title>
        <authorList>
            <person name="Parey E."/>
            <person name="Louis A."/>
            <person name="Montfort J."/>
            <person name="Bouchez O."/>
            <person name="Roques C."/>
            <person name="Iampietro C."/>
            <person name="Lluch J."/>
            <person name="Castinel A."/>
            <person name="Donnadieu C."/>
            <person name="Desvignes T."/>
            <person name="Floi Bucao C."/>
            <person name="Jouanno E."/>
            <person name="Wen M."/>
            <person name="Mejri S."/>
            <person name="Dirks R."/>
            <person name="Jansen H."/>
            <person name="Henkel C."/>
            <person name="Chen W.J."/>
            <person name="Zahm M."/>
            <person name="Cabau C."/>
            <person name="Klopp C."/>
            <person name="Thompson A.W."/>
            <person name="Robinson-Rechavi M."/>
            <person name="Braasch I."/>
            <person name="Lecointre G."/>
            <person name="Bobe J."/>
            <person name="Postlethwait J.H."/>
            <person name="Berthelot C."/>
            <person name="Roest Crollius H."/>
            <person name="Guiguen Y."/>
        </authorList>
    </citation>
    <scope>NUCLEOTIDE SEQUENCE</scope>
    <source>
        <strain evidence="4">NC1722</strain>
    </source>
</reference>
<dbReference type="InterPro" id="IPR055356">
    <property type="entry name" value="ZP-N"/>
</dbReference>
<keyword evidence="5" id="KW-1185">Reference proteome</keyword>
<protein>
    <submittedName>
        <fullName evidence="4">Uncharacterized protein</fullName>
    </submittedName>
</protein>
<evidence type="ECO:0000256" key="1">
    <source>
        <dbReference type="SAM" id="MobiDB-lite"/>
    </source>
</evidence>
<dbReference type="Pfam" id="PF16043">
    <property type="entry name" value="DUF4795"/>
    <property type="match status" value="1"/>
</dbReference>
<dbReference type="InterPro" id="IPR032013">
    <property type="entry name" value="DUF4795"/>
</dbReference>
<sequence length="552" mass="61214">MSLTSWVLPEKTCFRKASVPGSWSRASRRCSSLTNLCASAWAEKPAEPGTWFTVVVVSDTTVPRLSLDSVRLLEGGNMAPCGPIGSTAAFVVFQFPASACGTTMKEEGGYVVYENQLSSSYEVEIGDLGSITRDSIHELVRLEQRLDAQDQLPGTDAFLKQSSSGSTQLVRDMWQLMQLRKKTEANQDGITKAMSVLGDILDEVRILKDTRDSTLSQMEALQRSLSSDLAAIPHPEELVLWSHVAEALPQLSRPQDQPSTESAQQVGQRALQMVGGLSAEQGTLKDELGSQQDQLRQLMLSLVNKDIPDNMQARLKSLDDEVHALKNKDKQEQRGLASLWDKFSAEFDRQNAANQQLLDNYREVELKWGMRSEDALLNQAQQEAISQHLSSILQDLLPALPTQDRDWPGMLEKLSKDMECKLDRVELTPLRQELEEGWRRVKAQLKEEPDFNADTPAGFRKLPRAHGGVQARRTAASRRPPSAQALHTLYPSTDPALQPYCRTVGSTNSLSHEEVGILGTDGILYRGRVELTLPSLVPPCSRSSAPILTERM</sequence>
<dbReference type="Proteomes" id="UP001221898">
    <property type="component" value="Unassembled WGS sequence"/>
</dbReference>
<proteinExistence type="predicted"/>
<feature type="domain" description="ZP-N" evidence="3">
    <location>
        <begin position="52"/>
        <end position="137"/>
    </location>
</feature>
<dbReference type="PANTHER" id="PTHR47080:SF1">
    <property type="entry name" value="CHROMOSOME 16 OPEN READING FRAME 96"/>
    <property type="match status" value="1"/>
</dbReference>
<dbReference type="AlphaFoldDB" id="A0AAD7T549"/>
<gene>
    <name evidence="4" type="ORF">AAFF_G00081380</name>
</gene>
<organism evidence="4 5">
    <name type="scientific">Aldrovandia affinis</name>
    <dbReference type="NCBI Taxonomy" id="143900"/>
    <lineage>
        <taxon>Eukaryota</taxon>
        <taxon>Metazoa</taxon>
        <taxon>Chordata</taxon>
        <taxon>Craniata</taxon>
        <taxon>Vertebrata</taxon>
        <taxon>Euteleostomi</taxon>
        <taxon>Actinopterygii</taxon>
        <taxon>Neopterygii</taxon>
        <taxon>Teleostei</taxon>
        <taxon>Notacanthiformes</taxon>
        <taxon>Halosauridae</taxon>
        <taxon>Aldrovandia</taxon>
    </lineage>
</organism>
<feature type="region of interest" description="Disordered" evidence="1">
    <location>
        <begin position="450"/>
        <end position="482"/>
    </location>
</feature>
<dbReference type="Pfam" id="PF23344">
    <property type="entry name" value="ZP-N"/>
    <property type="match status" value="1"/>
</dbReference>
<name>A0AAD7T549_9TELE</name>
<evidence type="ECO:0000259" key="2">
    <source>
        <dbReference type="Pfam" id="PF16043"/>
    </source>
</evidence>
<dbReference type="PANTHER" id="PTHR47080">
    <property type="entry name" value="CHROMOSOME 16 OPEN READING FRAME 96"/>
    <property type="match status" value="1"/>
</dbReference>